<dbReference type="AlphaFoldDB" id="A0A7T4EGK4"/>
<dbReference type="Proteomes" id="UP000617681">
    <property type="component" value="Chromosome"/>
</dbReference>
<evidence type="ECO:0000259" key="1">
    <source>
        <dbReference type="Pfam" id="PF13274"/>
    </source>
</evidence>
<evidence type="ECO:0000313" key="3">
    <source>
        <dbReference type="EMBL" id="QRP70469.1"/>
    </source>
</evidence>
<reference evidence="2 4" key="1">
    <citation type="submission" date="2020-12" db="EMBL/GenBank/DDBJ databases">
        <title>FDA dAtabase for Regulatory Grade micrObial Sequences (FDA-ARGOS): Supporting development and validation of Infectious Disease Dx tests.</title>
        <authorList>
            <person name="Sproer C."/>
            <person name="Gronow S."/>
            <person name="Severitt S."/>
            <person name="Schroder I."/>
            <person name="Tallon L."/>
            <person name="Sadzewicz L."/>
            <person name="Zhao X."/>
            <person name="Boylan J."/>
            <person name="Ott S."/>
            <person name="Bowen H."/>
            <person name="Vavikolanu K."/>
            <person name="Mehta A."/>
            <person name="Aluvathingal J."/>
            <person name="Nadendla S."/>
            <person name="Lowell S."/>
            <person name="Myers T."/>
            <person name="Yan Y."/>
            <person name="Sichtig H."/>
        </authorList>
    </citation>
    <scope>NUCLEOTIDE SEQUENCE [LARGE SCALE GENOMIC DNA]</scope>
    <source>
        <strain evidence="2 4">FDAARGOS_1053</strain>
        <strain evidence="3">FDAARGOS_1191</strain>
    </source>
</reference>
<sequence length="190" mass="21599">MATVLDAGQYITELVPNVDKMKLYKLCYFAQGWNLAWTGRRLFPEDFQAWTYGPVPVELRNCTDPIANGNTIPFVPRGDSSELTVAEKRTIESIVDFYGKSRSFQLSFESHGLAWREARGGLPNESRSSDVLHTATIRREFIEYLRSSEENPVAPRENLFPEHVTLEEGLSLADQVKETWKDSLALLATR</sequence>
<dbReference type="Pfam" id="PF13274">
    <property type="entry name" value="SocA_Panacea"/>
    <property type="match status" value="1"/>
</dbReference>
<protein>
    <submittedName>
        <fullName evidence="2">SocA family protein</fullName>
    </submittedName>
</protein>
<dbReference type="Proteomes" id="UP000596145">
    <property type="component" value="Chromosome"/>
</dbReference>
<dbReference type="RefSeq" id="WP_005388250.1">
    <property type="nucleotide sequence ID" value="NZ_CP066007.1"/>
</dbReference>
<accession>A0A7T4EGK4</accession>
<gene>
    <name evidence="2" type="ORF">I6I10_03530</name>
    <name evidence="3" type="ORF">I6J21_12115</name>
</gene>
<dbReference type="InterPro" id="IPR025272">
    <property type="entry name" value="SocA_Panacea"/>
</dbReference>
<feature type="domain" description="Antitoxin SocA-like Panacea" evidence="1">
    <location>
        <begin position="23"/>
        <end position="115"/>
    </location>
</feature>
<evidence type="ECO:0000313" key="4">
    <source>
        <dbReference type="Proteomes" id="UP000596145"/>
    </source>
</evidence>
<proteinExistence type="predicted"/>
<dbReference type="OrthoDB" id="9799173at2"/>
<dbReference type="EMBL" id="CP069534">
    <property type="protein sequence ID" value="QRP70469.1"/>
    <property type="molecule type" value="Genomic_DNA"/>
</dbReference>
<dbReference type="EMBL" id="CP066007">
    <property type="protein sequence ID" value="QQB46999.1"/>
    <property type="molecule type" value="Genomic_DNA"/>
</dbReference>
<organism evidence="2 4">
    <name type="scientific">Corynebacterium glucuronolyticum</name>
    <dbReference type="NCBI Taxonomy" id="39791"/>
    <lineage>
        <taxon>Bacteria</taxon>
        <taxon>Bacillati</taxon>
        <taxon>Actinomycetota</taxon>
        <taxon>Actinomycetes</taxon>
        <taxon>Mycobacteriales</taxon>
        <taxon>Corynebacteriaceae</taxon>
        <taxon>Corynebacterium</taxon>
    </lineage>
</organism>
<evidence type="ECO:0000313" key="2">
    <source>
        <dbReference type="EMBL" id="QQB46999.1"/>
    </source>
</evidence>
<dbReference type="GeneID" id="92761208"/>
<name>A0A7T4EGK4_9CORY</name>